<dbReference type="CDD" id="cd00067">
    <property type="entry name" value="GAL4"/>
    <property type="match status" value="1"/>
</dbReference>
<evidence type="ECO:0000313" key="10">
    <source>
        <dbReference type="EMBL" id="KIW29405.1"/>
    </source>
</evidence>
<keyword evidence="6" id="KW-0804">Transcription</keyword>
<dbReference type="InterPro" id="IPR051615">
    <property type="entry name" value="Transcr_Regulatory_Elem"/>
</dbReference>
<name>A0A0D2CGS9_9EURO</name>
<feature type="region of interest" description="Disordered" evidence="8">
    <location>
        <begin position="156"/>
        <end position="189"/>
    </location>
</feature>
<dbReference type="InterPro" id="IPR001138">
    <property type="entry name" value="Zn2Cys6_DnaBD"/>
</dbReference>
<dbReference type="OrthoDB" id="3364175at2759"/>
<proteinExistence type="predicted"/>
<evidence type="ECO:0000256" key="1">
    <source>
        <dbReference type="ARBA" id="ARBA00004123"/>
    </source>
</evidence>
<dbReference type="GO" id="GO:0005634">
    <property type="term" value="C:nucleus"/>
    <property type="evidence" value="ECO:0007669"/>
    <property type="project" value="UniProtKB-SubCell"/>
</dbReference>
<feature type="domain" description="Zn(2)-C6 fungal-type" evidence="9">
    <location>
        <begin position="74"/>
        <end position="103"/>
    </location>
</feature>
<feature type="region of interest" description="Disordered" evidence="8">
    <location>
        <begin position="1"/>
        <end position="30"/>
    </location>
</feature>
<evidence type="ECO:0000256" key="6">
    <source>
        <dbReference type="ARBA" id="ARBA00023163"/>
    </source>
</evidence>
<dbReference type="Pfam" id="PF00172">
    <property type="entry name" value="Zn_clus"/>
    <property type="match status" value="1"/>
</dbReference>
<dbReference type="GeneID" id="27344415"/>
<gene>
    <name evidence="10" type="ORF">PV07_05221</name>
</gene>
<dbReference type="Gene3D" id="4.10.240.10">
    <property type="entry name" value="Zn(2)-C6 fungal-type DNA-binding domain"/>
    <property type="match status" value="1"/>
</dbReference>
<dbReference type="SUPFAM" id="SSF57701">
    <property type="entry name" value="Zn2/Cys6 DNA-binding domain"/>
    <property type="match status" value="1"/>
</dbReference>
<reference evidence="10 11" key="1">
    <citation type="submission" date="2015-01" db="EMBL/GenBank/DDBJ databases">
        <title>The Genome Sequence of Cladophialophora immunda CBS83496.</title>
        <authorList>
            <consortium name="The Broad Institute Genomics Platform"/>
            <person name="Cuomo C."/>
            <person name="de Hoog S."/>
            <person name="Gorbushina A."/>
            <person name="Stielow B."/>
            <person name="Teixiera M."/>
            <person name="Abouelleil A."/>
            <person name="Chapman S.B."/>
            <person name="Priest M."/>
            <person name="Young S.K."/>
            <person name="Wortman J."/>
            <person name="Nusbaum C."/>
            <person name="Birren B."/>
        </authorList>
    </citation>
    <scope>NUCLEOTIDE SEQUENCE [LARGE SCALE GENOMIC DNA]</scope>
    <source>
        <strain evidence="10 11">CBS 83496</strain>
    </source>
</reference>
<dbReference type="PROSITE" id="PS50048">
    <property type="entry name" value="ZN2_CY6_FUNGAL_2"/>
    <property type="match status" value="1"/>
</dbReference>
<evidence type="ECO:0000313" key="11">
    <source>
        <dbReference type="Proteomes" id="UP000054466"/>
    </source>
</evidence>
<accession>A0A0D2CGS9</accession>
<protein>
    <recommendedName>
        <fullName evidence="9">Zn(2)-C6 fungal-type domain-containing protein</fullName>
    </recommendedName>
</protein>
<evidence type="ECO:0000256" key="7">
    <source>
        <dbReference type="ARBA" id="ARBA00023242"/>
    </source>
</evidence>
<keyword evidence="3" id="KW-0862">Zinc</keyword>
<keyword evidence="7" id="KW-0539">Nucleus</keyword>
<evidence type="ECO:0000256" key="4">
    <source>
        <dbReference type="ARBA" id="ARBA00023015"/>
    </source>
</evidence>
<dbReference type="InterPro" id="IPR036864">
    <property type="entry name" value="Zn2-C6_fun-type_DNA-bd_sf"/>
</dbReference>
<dbReference type="PROSITE" id="PS00463">
    <property type="entry name" value="ZN2_CY6_FUNGAL_1"/>
    <property type="match status" value="1"/>
</dbReference>
<evidence type="ECO:0000256" key="3">
    <source>
        <dbReference type="ARBA" id="ARBA00022833"/>
    </source>
</evidence>
<dbReference type="VEuPathDB" id="FungiDB:PV07_05221"/>
<dbReference type="RefSeq" id="XP_016249621.1">
    <property type="nucleotide sequence ID" value="XM_016392102.1"/>
</dbReference>
<dbReference type="GO" id="GO:0000981">
    <property type="term" value="F:DNA-binding transcription factor activity, RNA polymerase II-specific"/>
    <property type="evidence" value="ECO:0007669"/>
    <property type="project" value="InterPro"/>
</dbReference>
<evidence type="ECO:0000256" key="5">
    <source>
        <dbReference type="ARBA" id="ARBA00023125"/>
    </source>
</evidence>
<keyword evidence="5" id="KW-0238">DNA-binding</keyword>
<keyword evidence="11" id="KW-1185">Reference proteome</keyword>
<dbReference type="STRING" id="569365.A0A0D2CGS9"/>
<evidence type="ECO:0000256" key="8">
    <source>
        <dbReference type="SAM" id="MobiDB-lite"/>
    </source>
</evidence>
<comment type="subcellular location">
    <subcellularLocation>
        <location evidence="1">Nucleus</location>
    </subcellularLocation>
</comment>
<evidence type="ECO:0000259" key="9">
    <source>
        <dbReference type="PROSITE" id="PS50048"/>
    </source>
</evidence>
<dbReference type="AlphaFoldDB" id="A0A0D2CGS9"/>
<organism evidence="10 11">
    <name type="scientific">Cladophialophora immunda</name>
    <dbReference type="NCBI Taxonomy" id="569365"/>
    <lineage>
        <taxon>Eukaryota</taxon>
        <taxon>Fungi</taxon>
        <taxon>Dikarya</taxon>
        <taxon>Ascomycota</taxon>
        <taxon>Pezizomycotina</taxon>
        <taxon>Eurotiomycetes</taxon>
        <taxon>Chaetothyriomycetidae</taxon>
        <taxon>Chaetothyriales</taxon>
        <taxon>Herpotrichiellaceae</taxon>
        <taxon>Cladophialophora</taxon>
    </lineage>
</organism>
<evidence type="ECO:0000256" key="2">
    <source>
        <dbReference type="ARBA" id="ARBA00022723"/>
    </source>
</evidence>
<dbReference type="PANTHER" id="PTHR31313">
    <property type="entry name" value="TY1 ENHANCER ACTIVATOR"/>
    <property type="match status" value="1"/>
</dbReference>
<dbReference type="GO" id="GO:0003677">
    <property type="term" value="F:DNA binding"/>
    <property type="evidence" value="ECO:0007669"/>
    <property type="project" value="UniProtKB-KW"/>
</dbReference>
<dbReference type="PANTHER" id="PTHR31313:SF77">
    <property type="entry name" value="ZN(II)2CYS6 TRANSCRIPTION FACTOR (EUROFUNG)"/>
    <property type="match status" value="1"/>
</dbReference>
<keyword evidence="2" id="KW-0479">Metal-binding</keyword>
<dbReference type="HOGENOM" id="CLU_990473_0_0_1"/>
<sequence length="246" mass="27220">MPVLPTGIATDISTSSTSEEHQDTAPGYLGSELPNITLRPLLPRLHNSTTASFLGVVAAAQKNGRRTRTNVTIACDGCKQARAKCDGRLPCLRCTRRSAGCRYDQGHDRRQRRGSQEEIQALTARLIRYRRLIYLLRHFPRGDADGILDRLRSPSAEAVEDHKPPPPTDLNSTTAAPEAMEDEKQDSLSVTEMEETAALVAWIRHDLDRPPQHAWPAKETPSDQDECETLGTRADKAVFTVQGLLC</sequence>
<dbReference type="SMART" id="SM00066">
    <property type="entry name" value="GAL4"/>
    <property type="match status" value="1"/>
</dbReference>
<dbReference type="Proteomes" id="UP000054466">
    <property type="component" value="Unassembled WGS sequence"/>
</dbReference>
<dbReference type="EMBL" id="KN847042">
    <property type="protein sequence ID" value="KIW29405.1"/>
    <property type="molecule type" value="Genomic_DNA"/>
</dbReference>
<dbReference type="GO" id="GO:0008270">
    <property type="term" value="F:zinc ion binding"/>
    <property type="evidence" value="ECO:0007669"/>
    <property type="project" value="InterPro"/>
</dbReference>
<keyword evidence="4" id="KW-0805">Transcription regulation</keyword>